<gene>
    <name evidence="2" type="ORF">HNR07_003369</name>
</gene>
<organism evidence="2 3">
    <name type="scientific">Nocardiopsis metallicus</name>
    <dbReference type="NCBI Taxonomy" id="179819"/>
    <lineage>
        <taxon>Bacteria</taxon>
        <taxon>Bacillati</taxon>
        <taxon>Actinomycetota</taxon>
        <taxon>Actinomycetes</taxon>
        <taxon>Streptosporangiales</taxon>
        <taxon>Nocardiopsidaceae</taxon>
        <taxon>Nocardiopsis</taxon>
    </lineage>
</organism>
<dbReference type="RefSeq" id="WP_184365744.1">
    <property type="nucleotide sequence ID" value="NZ_BAAAKM010000139.1"/>
</dbReference>
<keyword evidence="3" id="KW-1185">Reference proteome</keyword>
<evidence type="ECO:0000313" key="3">
    <source>
        <dbReference type="Proteomes" id="UP000579647"/>
    </source>
</evidence>
<dbReference type="EMBL" id="JACHDO010000001">
    <property type="protein sequence ID" value="MBB5492232.1"/>
    <property type="molecule type" value="Genomic_DNA"/>
</dbReference>
<comment type="caution">
    <text evidence="2">The sequence shown here is derived from an EMBL/GenBank/DDBJ whole genome shotgun (WGS) entry which is preliminary data.</text>
</comment>
<feature type="region of interest" description="Disordered" evidence="1">
    <location>
        <begin position="116"/>
        <end position="141"/>
    </location>
</feature>
<evidence type="ECO:0000313" key="2">
    <source>
        <dbReference type="EMBL" id="MBB5492232.1"/>
    </source>
</evidence>
<evidence type="ECO:0000256" key="1">
    <source>
        <dbReference type="SAM" id="MobiDB-lite"/>
    </source>
</evidence>
<accession>A0A840W871</accession>
<sequence>MSGEGQLHLLSTIKKCARSTRNDNIYHDAIVAYAGQWGFATIFLATHPTDTSVKKAKERLQSYSKVKQYQLQADRAYGWIFDKNGSLEDTFYLNSVAHNDPELDRLIADMKLQPVGQRIPPIPPSARRATKRVKKKKRKRR</sequence>
<dbReference type="AlphaFoldDB" id="A0A840W871"/>
<feature type="compositionally biased region" description="Basic residues" evidence="1">
    <location>
        <begin position="128"/>
        <end position="141"/>
    </location>
</feature>
<proteinExistence type="predicted"/>
<name>A0A840W871_9ACTN</name>
<dbReference type="Proteomes" id="UP000579647">
    <property type="component" value="Unassembled WGS sequence"/>
</dbReference>
<protein>
    <submittedName>
        <fullName evidence="2">Uncharacterized protein</fullName>
    </submittedName>
</protein>
<reference evidence="2 3" key="1">
    <citation type="submission" date="2020-08" db="EMBL/GenBank/DDBJ databases">
        <title>Sequencing the genomes of 1000 actinobacteria strains.</title>
        <authorList>
            <person name="Klenk H.-P."/>
        </authorList>
    </citation>
    <scope>NUCLEOTIDE SEQUENCE [LARGE SCALE GENOMIC DNA]</scope>
    <source>
        <strain evidence="2 3">DSM 44598</strain>
    </source>
</reference>